<gene>
    <name evidence="1" type="ORF">HNY73_017952</name>
</gene>
<keyword evidence="2" id="KW-1185">Reference proteome</keyword>
<accession>A0A8T0EBD4</accession>
<name>A0A8T0EBD4_ARGBR</name>
<dbReference type="Proteomes" id="UP000807504">
    <property type="component" value="Unassembled WGS sequence"/>
</dbReference>
<comment type="caution">
    <text evidence="1">The sequence shown here is derived from an EMBL/GenBank/DDBJ whole genome shotgun (WGS) entry which is preliminary data.</text>
</comment>
<dbReference type="EMBL" id="JABXBU010002228">
    <property type="protein sequence ID" value="KAF8770422.1"/>
    <property type="molecule type" value="Genomic_DNA"/>
</dbReference>
<reference evidence="1" key="2">
    <citation type="submission" date="2020-06" db="EMBL/GenBank/DDBJ databases">
        <authorList>
            <person name="Sheffer M."/>
        </authorList>
    </citation>
    <scope>NUCLEOTIDE SEQUENCE</scope>
</reference>
<dbReference type="AlphaFoldDB" id="A0A8T0EBD4"/>
<reference evidence="1" key="1">
    <citation type="journal article" date="2020" name="bioRxiv">
        <title>Chromosome-level reference genome of the European wasp spider Argiope bruennichi: a resource for studies on range expansion and evolutionary adaptation.</title>
        <authorList>
            <person name="Sheffer M.M."/>
            <person name="Hoppe A."/>
            <person name="Krehenwinkel H."/>
            <person name="Uhl G."/>
            <person name="Kuss A.W."/>
            <person name="Jensen L."/>
            <person name="Jensen C."/>
            <person name="Gillespie R.G."/>
            <person name="Hoff K.J."/>
            <person name="Prost S."/>
        </authorList>
    </citation>
    <scope>NUCLEOTIDE SEQUENCE</scope>
</reference>
<protein>
    <submittedName>
        <fullName evidence="1">Uncharacterized protein</fullName>
    </submittedName>
</protein>
<proteinExistence type="predicted"/>
<evidence type="ECO:0000313" key="1">
    <source>
        <dbReference type="EMBL" id="KAF8770422.1"/>
    </source>
</evidence>
<sequence length="87" mass="9519">MRYAVRHRWFAKLSGIVGLQSCQASLYSEEEVEAISNDAGAISMSDDVSFTVTSSDHISMVVVAMEAARFLDLLRFGIATARFGPTE</sequence>
<evidence type="ECO:0000313" key="2">
    <source>
        <dbReference type="Proteomes" id="UP000807504"/>
    </source>
</evidence>
<organism evidence="1 2">
    <name type="scientific">Argiope bruennichi</name>
    <name type="common">Wasp spider</name>
    <name type="synonym">Aranea bruennichi</name>
    <dbReference type="NCBI Taxonomy" id="94029"/>
    <lineage>
        <taxon>Eukaryota</taxon>
        <taxon>Metazoa</taxon>
        <taxon>Ecdysozoa</taxon>
        <taxon>Arthropoda</taxon>
        <taxon>Chelicerata</taxon>
        <taxon>Arachnida</taxon>
        <taxon>Araneae</taxon>
        <taxon>Araneomorphae</taxon>
        <taxon>Entelegynae</taxon>
        <taxon>Araneoidea</taxon>
        <taxon>Araneidae</taxon>
        <taxon>Argiope</taxon>
    </lineage>
</organism>